<dbReference type="Proteomes" id="UP000721861">
    <property type="component" value="Unassembled WGS sequence"/>
</dbReference>
<feature type="domain" description="PpiC" evidence="3">
    <location>
        <begin position="117"/>
        <end position="219"/>
    </location>
</feature>
<feature type="domain" description="PpiC" evidence="3">
    <location>
        <begin position="224"/>
        <end position="327"/>
    </location>
</feature>
<evidence type="ECO:0000313" key="4">
    <source>
        <dbReference type="EMBL" id="MBS2211127.1"/>
    </source>
</evidence>
<proteinExistence type="predicted"/>
<name>A0ABS5K8B5_9BACT</name>
<dbReference type="RefSeq" id="WP_212227100.1">
    <property type="nucleotide sequence ID" value="NZ_JAGUCN010000006.1"/>
</dbReference>
<feature type="chain" id="PRO_5047251793" evidence="2">
    <location>
        <begin position="21"/>
        <end position="633"/>
    </location>
</feature>
<dbReference type="InterPro" id="IPR050245">
    <property type="entry name" value="PrsA_foldase"/>
</dbReference>
<organism evidence="4 5">
    <name type="scientific">Carboxylicivirga mesophila</name>
    <dbReference type="NCBI Taxonomy" id="1166478"/>
    <lineage>
        <taxon>Bacteria</taxon>
        <taxon>Pseudomonadati</taxon>
        <taxon>Bacteroidota</taxon>
        <taxon>Bacteroidia</taxon>
        <taxon>Marinilabiliales</taxon>
        <taxon>Marinilabiliaceae</taxon>
        <taxon>Carboxylicivirga</taxon>
    </lineage>
</organism>
<keyword evidence="1 4" id="KW-0413">Isomerase</keyword>
<dbReference type="InterPro" id="IPR046357">
    <property type="entry name" value="PPIase_dom_sf"/>
</dbReference>
<dbReference type="Pfam" id="PF13616">
    <property type="entry name" value="Rotamase_3"/>
    <property type="match status" value="1"/>
</dbReference>
<dbReference type="EMBL" id="JAGUCN010000006">
    <property type="protein sequence ID" value="MBS2211127.1"/>
    <property type="molecule type" value="Genomic_DNA"/>
</dbReference>
<dbReference type="PANTHER" id="PTHR47245:SF2">
    <property type="entry name" value="PEPTIDYL-PROLYL CIS-TRANS ISOMERASE HP_0175-RELATED"/>
    <property type="match status" value="1"/>
</dbReference>
<dbReference type="Pfam" id="PF00639">
    <property type="entry name" value="Rotamase"/>
    <property type="match status" value="1"/>
</dbReference>
<comment type="caution">
    <text evidence="4">The sequence shown here is derived from an EMBL/GenBank/DDBJ whole genome shotgun (WGS) entry which is preliminary data.</text>
</comment>
<evidence type="ECO:0000256" key="2">
    <source>
        <dbReference type="SAM" id="SignalP"/>
    </source>
</evidence>
<keyword evidence="5" id="KW-1185">Reference proteome</keyword>
<dbReference type="GO" id="GO:0003755">
    <property type="term" value="F:peptidyl-prolyl cis-trans isomerase activity"/>
    <property type="evidence" value="ECO:0007669"/>
    <property type="project" value="UniProtKB-EC"/>
</dbReference>
<dbReference type="InterPro" id="IPR000297">
    <property type="entry name" value="PPIase_PpiC"/>
</dbReference>
<dbReference type="PROSITE" id="PS50198">
    <property type="entry name" value="PPIC_PPIASE_2"/>
    <property type="match status" value="2"/>
</dbReference>
<evidence type="ECO:0000256" key="1">
    <source>
        <dbReference type="PROSITE-ProRule" id="PRU00278"/>
    </source>
</evidence>
<evidence type="ECO:0000313" key="5">
    <source>
        <dbReference type="Proteomes" id="UP000721861"/>
    </source>
</evidence>
<feature type="signal peptide" evidence="2">
    <location>
        <begin position="1"/>
        <end position="20"/>
    </location>
</feature>
<keyword evidence="1" id="KW-0697">Rotamase</keyword>
<gene>
    <name evidence="4" type="ORF">KEM09_06930</name>
</gene>
<accession>A0ABS5K8B5</accession>
<sequence>MNRLANIILLSALFIQAAFAQDNILLTIGDKQFSVDEFNYIYDKNNTLSQEPINKKEYIDLFVNYKLKVEEAIAQGYDTVPSFQKELQYYRDELAKPYLSDKKAIEEVVEEAYERMCYEVDASHILIKLPPSPTPEDTLKAYNKIMDVKQQLGKGADFEEMVLRYSEGPSAKQSNGHLGYFTAFMMVYPFEEAAFDTPVGEVSEIVRTAFGYHLIKVHDKRENKGEILVAHIMKSFPYKASEAIQTQAKIAIDSIYRKLQSGESFNALVAEYSDDKQTVPNNGKLPWFATGRMVPEFSEAAFALTENGQIAPPVKTQFGWHIIKRLDSRPIKPLEECRDDIMQKIKQDERSLAGQKATVARLKKEYQFTIDAKGYEQLKAFVINKSNAEGWMDELKASYWTVASYVEGQILSADFAKEMAAHRLPEEGVSEELFTRLWNSFTDKVLIETEKANLENKYPEFRYLMGEYHDGLLIFEISQKEIWNKASNDSVGLAAFYEAHKDRYVQEEHFDGRVIYCKTKAVHKQLKKLAKKGELQIDSLAQSTREELLVKQGPFYKGDEAQLDKQVWKVKTAAINANYPYMLSDGQLVSKRVQPLEEIRGRVISDYQEKLEQQWIESLQQKYNPKVNTFVFD</sequence>
<dbReference type="PANTHER" id="PTHR47245">
    <property type="entry name" value="PEPTIDYLPROLYL ISOMERASE"/>
    <property type="match status" value="1"/>
</dbReference>
<dbReference type="Gene3D" id="3.10.50.40">
    <property type="match status" value="2"/>
</dbReference>
<dbReference type="SUPFAM" id="SSF54534">
    <property type="entry name" value="FKBP-like"/>
    <property type="match status" value="2"/>
</dbReference>
<reference evidence="4 5" key="1">
    <citation type="journal article" date="2014" name="Int. J. Syst. Evol. Microbiol.">
        <title>Carboxylicivirga gen. nov. in the family Marinilabiliaceae with two novel species, Carboxylicivirga mesophila sp. nov. and Carboxylicivirga taeanensis sp. nov., and reclassification of Cytophaga fermentans as Saccharicrinis fermentans gen. nov., comb. nov.</title>
        <authorList>
            <person name="Yang S.H."/>
            <person name="Seo H.S."/>
            <person name="Woo J.H."/>
            <person name="Oh H.M."/>
            <person name="Jang H."/>
            <person name="Lee J.H."/>
            <person name="Kim S.J."/>
            <person name="Kwon K.K."/>
        </authorList>
    </citation>
    <scope>NUCLEOTIDE SEQUENCE [LARGE SCALE GENOMIC DNA]</scope>
    <source>
        <strain evidence="4 5">JCM 18290</strain>
    </source>
</reference>
<protein>
    <submittedName>
        <fullName evidence="4">Peptidylprolyl isomerase</fullName>
        <ecNumber evidence="4">5.2.1.8</ecNumber>
    </submittedName>
</protein>
<dbReference type="EC" id="5.2.1.8" evidence="4"/>
<evidence type="ECO:0000259" key="3">
    <source>
        <dbReference type="PROSITE" id="PS50198"/>
    </source>
</evidence>
<keyword evidence="2" id="KW-0732">Signal</keyword>